<dbReference type="GO" id="GO:0005886">
    <property type="term" value="C:plasma membrane"/>
    <property type="evidence" value="ECO:0007669"/>
    <property type="project" value="UniProtKB-SubCell"/>
</dbReference>
<dbReference type="AlphaFoldDB" id="A0A2R5HKF9"/>
<keyword evidence="4 7" id="KW-1133">Transmembrane helix</keyword>
<proteinExistence type="predicted"/>
<dbReference type="PANTHER" id="PTHR30250:SF21">
    <property type="entry name" value="LIPID II FLIPPASE MURJ"/>
    <property type="match status" value="1"/>
</dbReference>
<feature type="transmembrane region" description="Helical" evidence="7">
    <location>
        <begin position="425"/>
        <end position="444"/>
    </location>
</feature>
<protein>
    <submittedName>
        <fullName evidence="8">Polysaccharide transport membrane protein</fullName>
    </submittedName>
</protein>
<feature type="transmembrane region" description="Helical" evidence="7">
    <location>
        <begin position="189"/>
        <end position="210"/>
    </location>
</feature>
<keyword evidence="2" id="KW-1003">Cell membrane</keyword>
<dbReference type="PANTHER" id="PTHR30250">
    <property type="entry name" value="PST FAMILY PREDICTED COLANIC ACID TRANSPORTER"/>
    <property type="match status" value="1"/>
</dbReference>
<feature type="transmembrane region" description="Helical" evidence="7">
    <location>
        <begin position="73"/>
        <end position="93"/>
    </location>
</feature>
<evidence type="ECO:0000256" key="7">
    <source>
        <dbReference type="SAM" id="Phobius"/>
    </source>
</evidence>
<evidence type="ECO:0000313" key="9">
    <source>
        <dbReference type="Proteomes" id="UP000245021"/>
    </source>
</evidence>
<evidence type="ECO:0000256" key="3">
    <source>
        <dbReference type="ARBA" id="ARBA00022692"/>
    </source>
</evidence>
<dbReference type="InterPro" id="IPR002797">
    <property type="entry name" value="Polysacc_synth"/>
</dbReference>
<gene>
    <name evidence="8" type="ORF">NtB2_01447</name>
</gene>
<feature type="transmembrane region" description="Helical" evidence="7">
    <location>
        <begin position="450"/>
        <end position="465"/>
    </location>
</feature>
<evidence type="ECO:0000313" key="8">
    <source>
        <dbReference type="EMBL" id="GBG97308.1"/>
    </source>
</evidence>
<feature type="transmembrane region" description="Helical" evidence="7">
    <location>
        <begin position="317"/>
        <end position="337"/>
    </location>
</feature>
<feature type="transmembrane region" description="Helical" evidence="7">
    <location>
        <begin position="263"/>
        <end position="283"/>
    </location>
</feature>
<evidence type="ECO:0000256" key="1">
    <source>
        <dbReference type="ARBA" id="ARBA00004651"/>
    </source>
</evidence>
<feature type="transmembrane region" description="Helical" evidence="7">
    <location>
        <begin position="486"/>
        <end position="512"/>
    </location>
</feature>
<feature type="transmembrane region" description="Helical" evidence="7">
    <location>
        <begin position="31"/>
        <end position="53"/>
    </location>
</feature>
<comment type="caution">
    <text evidence="8">The sequence shown here is derived from an EMBL/GenBank/DDBJ whole genome shotgun (WGS) entry which is preliminary data.</text>
</comment>
<feature type="transmembrane region" description="Helical" evidence="7">
    <location>
        <begin position="113"/>
        <end position="135"/>
    </location>
</feature>
<keyword evidence="9" id="KW-1185">Reference proteome</keyword>
<feature type="transmembrane region" description="Helical" evidence="7">
    <location>
        <begin position="147"/>
        <end position="168"/>
    </location>
</feature>
<keyword evidence="3 7" id="KW-0812">Transmembrane</keyword>
<dbReference type="OrthoDB" id="9775950at2"/>
<evidence type="ECO:0000256" key="5">
    <source>
        <dbReference type="ARBA" id="ARBA00023136"/>
    </source>
</evidence>
<reference evidence="8 9" key="1">
    <citation type="journal article" date="2018" name="Genome Announc.">
        <title>Draft Genome Sequence of Lactococcus sp. Strain NtB2 (JCM 32569), Isolated from the Gut of the Higher Termite Nasutitermes takasagoensis.</title>
        <authorList>
            <person name="Noda S."/>
            <person name="Aihara C."/>
            <person name="Yuki M."/>
            <person name="Ohkuma M."/>
        </authorList>
    </citation>
    <scope>NUCLEOTIDE SEQUENCE [LARGE SCALE GENOMIC DNA]</scope>
    <source>
        <strain evidence="8 9">NtB2</strain>
    </source>
</reference>
<accession>A0A2R5HKF9</accession>
<feature type="compositionally biased region" description="Basic and acidic residues" evidence="6">
    <location>
        <begin position="1"/>
        <end position="20"/>
    </location>
</feature>
<feature type="transmembrane region" description="Helical" evidence="7">
    <location>
        <begin position="216"/>
        <end position="236"/>
    </location>
</feature>
<feature type="transmembrane region" description="Helical" evidence="7">
    <location>
        <begin position="390"/>
        <end position="413"/>
    </location>
</feature>
<name>A0A2R5HKF9_9LACT</name>
<dbReference type="RefSeq" id="WP_109246259.1">
    <property type="nucleotide sequence ID" value="NZ_BFFO01000009.1"/>
</dbReference>
<feature type="transmembrane region" description="Helical" evidence="7">
    <location>
        <begin position="358"/>
        <end position="378"/>
    </location>
</feature>
<dbReference type="CDD" id="cd13124">
    <property type="entry name" value="MATE_SpoVB_like"/>
    <property type="match status" value="1"/>
</dbReference>
<dbReference type="Proteomes" id="UP000245021">
    <property type="component" value="Unassembled WGS sequence"/>
</dbReference>
<evidence type="ECO:0000256" key="6">
    <source>
        <dbReference type="SAM" id="MobiDB-lite"/>
    </source>
</evidence>
<feature type="transmembrane region" description="Helical" evidence="7">
    <location>
        <begin position="518"/>
        <end position="538"/>
    </location>
</feature>
<feature type="region of interest" description="Disordered" evidence="6">
    <location>
        <begin position="1"/>
        <end position="21"/>
    </location>
</feature>
<keyword evidence="5 7" id="KW-0472">Membrane</keyword>
<evidence type="ECO:0000256" key="4">
    <source>
        <dbReference type="ARBA" id="ARBA00022989"/>
    </source>
</evidence>
<dbReference type="EMBL" id="BFFO01000009">
    <property type="protein sequence ID" value="GBG97308.1"/>
    <property type="molecule type" value="Genomic_DNA"/>
</dbReference>
<dbReference type="Pfam" id="PF01943">
    <property type="entry name" value="Polysacc_synt"/>
    <property type="match status" value="1"/>
</dbReference>
<comment type="subcellular location">
    <subcellularLocation>
        <location evidence="1">Cell membrane</location>
        <topology evidence="1">Multi-pass membrane protein</topology>
    </subcellularLocation>
</comment>
<evidence type="ECO:0000256" key="2">
    <source>
        <dbReference type="ARBA" id="ARBA00022475"/>
    </source>
</evidence>
<dbReference type="PIRSF" id="PIRSF038958">
    <property type="entry name" value="PG_synth_SpoVB"/>
    <property type="match status" value="1"/>
</dbReference>
<sequence>MEKTTTEPELTQKEQLKENTRAQQDTMMRGTMWFTLADILSRLLGAIYIIPWYAWMGTHDAQANALFSMGYNIYALFLLISTAGIPVAISREVAHFNAMDDENQSFRLIRHTFLFMLGLGLAFAIVMYLASPWIADVSGGGDELIPVMRSLSLSILIFPAMSVIRGFFQGLNDMKPIALSQIYEQVVRVIWMLTFTFMIMKIGLSGGNWIEAVTQSTTAAFIGMLGSCIVLGWFLVKNKLLGKLINPGPTKSKIRAGRMLTQTLWQAIPFVVIGSAIQIFKIIDQVTFSNVMHMVTNYSNQELQVFFAYFSANTDKLTMILIGEAMTLGAVALPLITSNFVKKNYKETSHLISYDFQLFVAFMLPAIMGMVLLARPIYTLFYNVPNHLQLALFIFAVIQSLLLALYTMVAPILQALHYSRVALKYFIYTLLVKLVLQVPMILIFKTYGPLTATTIAFIFGCWIIVRKIHQVTGFRVKGTMRGITGIAILTAIMMIITLVLEGILSLILMPLGPGRLKAILEVFIAGGVGFFAYIWMAAKLGLLEKLLGTRGTSLRRRLRI</sequence>
<organism evidence="8 9">
    <name type="scientific">Lactococcus termiticola</name>
    <dbReference type="NCBI Taxonomy" id="2169526"/>
    <lineage>
        <taxon>Bacteria</taxon>
        <taxon>Bacillati</taxon>
        <taxon>Bacillota</taxon>
        <taxon>Bacilli</taxon>
        <taxon>Lactobacillales</taxon>
        <taxon>Streptococcaceae</taxon>
        <taxon>Lactococcus</taxon>
    </lineage>
</organism>
<dbReference type="InterPro" id="IPR050833">
    <property type="entry name" value="Poly_Biosynth_Transport"/>
</dbReference>
<dbReference type="InterPro" id="IPR024923">
    <property type="entry name" value="PG_synth_SpoVB"/>
</dbReference>